<dbReference type="EMBL" id="AQGV01000012">
    <property type="protein sequence ID" value="MBE0367978.1"/>
    <property type="molecule type" value="Genomic_DNA"/>
</dbReference>
<dbReference type="Proteomes" id="UP000615755">
    <property type="component" value="Unassembled WGS sequence"/>
</dbReference>
<dbReference type="RefSeq" id="WP_192508600.1">
    <property type="nucleotide sequence ID" value="NZ_AQGV01000012.1"/>
</dbReference>
<name>A0ABR9EAI3_9GAMM</name>
<gene>
    <name evidence="1" type="ORF">PAUR_a1468</name>
</gene>
<protein>
    <submittedName>
        <fullName evidence="1">Uncharacterized protein</fullName>
    </submittedName>
</protein>
<keyword evidence="2" id="KW-1185">Reference proteome</keyword>
<sequence length="52" mass="6010">MNITEEMVFDTLNMFGFLAVELTLLFLGELHNDIHETVRYDVILFNACDSLT</sequence>
<organism evidence="1 2">
    <name type="scientific">Pseudoalteromonas aurantia 208</name>
    <dbReference type="NCBI Taxonomy" id="1314867"/>
    <lineage>
        <taxon>Bacteria</taxon>
        <taxon>Pseudomonadati</taxon>
        <taxon>Pseudomonadota</taxon>
        <taxon>Gammaproteobacteria</taxon>
        <taxon>Alteromonadales</taxon>
        <taxon>Pseudoalteromonadaceae</taxon>
        <taxon>Pseudoalteromonas</taxon>
    </lineage>
</organism>
<proteinExistence type="predicted"/>
<comment type="caution">
    <text evidence="1">The sequence shown here is derived from an EMBL/GenBank/DDBJ whole genome shotgun (WGS) entry which is preliminary data.</text>
</comment>
<evidence type="ECO:0000313" key="2">
    <source>
        <dbReference type="Proteomes" id="UP000615755"/>
    </source>
</evidence>
<evidence type="ECO:0000313" key="1">
    <source>
        <dbReference type="EMBL" id="MBE0367978.1"/>
    </source>
</evidence>
<accession>A0ABR9EAI3</accession>
<reference evidence="1 2" key="1">
    <citation type="submission" date="2015-03" db="EMBL/GenBank/DDBJ databases">
        <title>Genome sequence of Pseudoalteromonas aurantia.</title>
        <authorList>
            <person name="Xie B.-B."/>
            <person name="Rong J.-C."/>
            <person name="Qin Q.-L."/>
            <person name="Zhang Y.-Z."/>
        </authorList>
    </citation>
    <scope>NUCLEOTIDE SEQUENCE [LARGE SCALE GENOMIC DNA]</scope>
    <source>
        <strain evidence="1 2">208</strain>
    </source>
</reference>